<reference evidence="1" key="1">
    <citation type="submission" date="2020-08" db="EMBL/GenBank/DDBJ databases">
        <title>Multicomponent nature underlies the extraordinary mechanical properties of spider dragline silk.</title>
        <authorList>
            <person name="Kono N."/>
            <person name="Nakamura H."/>
            <person name="Mori M."/>
            <person name="Yoshida Y."/>
            <person name="Ohtoshi R."/>
            <person name="Malay A.D."/>
            <person name="Moran D.A.P."/>
            <person name="Tomita M."/>
            <person name="Numata K."/>
            <person name="Arakawa K."/>
        </authorList>
    </citation>
    <scope>NUCLEOTIDE SEQUENCE</scope>
</reference>
<organism evidence="1 2">
    <name type="scientific">Trichonephila inaurata madagascariensis</name>
    <dbReference type="NCBI Taxonomy" id="2747483"/>
    <lineage>
        <taxon>Eukaryota</taxon>
        <taxon>Metazoa</taxon>
        <taxon>Ecdysozoa</taxon>
        <taxon>Arthropoda</taxon>
        <taxon>Chelicerata</taxon>
        <taxon>Arachnida</taxon>
        <taxon>Araneae</taxon>
        <taxon>Araneomorphae</taxon>
        <taxon>Entelegynae</taxon>
        <taxon>Araneoidea</taxon>
        <taxon>Nephilidae</taxon>
        <taxon>Trichonephila</taxon>
        <taxon>Trichonephila inaurata</taxon>
    </lineage>
</organism>
<dbReference type="Proteomes" id="UP000886998">
    <property type="component" value="Unassembled WGS sequence"/>
</dbReference>
<proteinExistence type="predicted"/>
<comment type="caution">
    <text evidence="1">The sequence shown here is derived from an EMBL/GenBank/DDBJ whole genome shotgun (WGS) entry which is preliminary data.</text>
</comment>
<sequence length="156" mass="18547">MDIGGDAYPRNSRSPRNMQRRMNAVSSHLRRNRIRLSNRTVFDSYRGSEEAMHDERYSRLWDRFQLSLTQENLEDVYRRKIRKLKKKLKMYNALLASVNPSIAERVSKMNNKCSGKKKILKPGKSMTEDQPLKRINWDLIMENKMKINLNKMLSKI</sequence>
<protein>
    <submittedName>
        <fullName evidence="1">Uncharacterized protein</fullName>
    </submittedName>
</protein>
<gene>
    <name evidence="1" type="ORF">TNIN_461351</name>
</gene>
<name>A0A8X7CEY3_9ARAC</name>
<accession>A0A8X7CEY3</accession>
<dbReference type="AlphaFoldDB" id="A0A8X7CEY3"/>
<keyword evidence="2" id="KW-1185">Reference proteome</keyword>
<evidence type="ECO:0000313" key="1">
    <source>
        <dbReference type="EMBL" id="GFY69709.1"/>
    </source>
</evidence>
<dbReference type="EMBL" id="BMAV01017750">
    <property type="protein sequence ID" value="GFY69709.1"/>
    <property type="molecule type" value="Genomic_DNA"/>
</dbReference>
<evidence type="ECO:0000313" key="2">
    <source>
        <dbReference type="Proteomes" id="UP000886998"/>
    </source>
</evidence>